<dbReference type="EMBL" id="MN739334">
    <property type="protein sequence ID" value="QHS98991.1"/>
    <property type="molecule type" value="Genomic_DNA"/>
</dbReference>
<proteinExistence type="predicted"/>
<evidence type="ECO:0000256" key="1">
    <source>
        <dbReference type="SAM" id="MobiDB-lite"/>
    </source>
</evidence>
<accession>A0A6C0C4G7</accession>
<dbReference type="AlphaFoldDB" id="A0A6C0C4G7"/>
<name>A0A6C0C4G7_9ZZZZ</name>
<reference evidence="2" key="1">
    <citation type="journal article" date="2020" name="Nature">
        <title>Giant virus diversity and host interactions through global metagenomics.</title>
        <authorList>
            <person name="Schulz F."/>
            <person name="Roux S."/>
            <person name="Paez-Espino D."/>
            <person name="Jungbluth S."/>
            <person name="Walsh D.A."/>
            <person name="Denef V.J."/>
            <person name="McMahon K.D."/>
            <person name="Konstantinidis K.T."/>
            <person name="Eloe-Fadrosh E.A."/>
            <person name="Kyrpides N.C."/>
            <person name="Woyke T."/>
        </authorList>
    </citation>
    <scope>NUCLEOTIDE SEQUENCE</scope>
    <source>
        <strain evidence="2">GVMAG-M-3300020185-33</strain>
    </source>
</reference>
<sequence length="121" mass="13464">MNGTDMVFNKQGGKITACGWNINSELLRNDIPLSAHTQSGGGSSALQTLAVPAGLIILKNMIDSNTKTSLYDLLEEPKVIGEDLYDKLLDLAGRKKRSIHNTRRKRGKTKREKIKNKTRKK</sequence>
<evidence type="ECO:0000313" key="2">
    <source>
        <dbReference type="EMBL" id="QHS98991.1"/>
    </source>
</evidence>
<feature type="region of interest" description="Disordered" evidence="1">
    <location>
        <begin position="96"/>
        <end position="121"/>
    </location>
</feature>
<protein>
    <submittedName>
        <fullName evidence="2">Uncharacterized protein</fullName>
    </submittedName>
</protein>
<organism evidence="2">
    <name type="scientific">viral metagenome</name>
    <dbReference type="NCBI Taxonomy" id="1070528"/>
    <lineage>
        <taxon>unclassified sequences</taxon>
        <taxon>metagenomes</taxon>
        <taxon>organismal metagenomes</taxon>
    </lineage>
</organism>